<accession>A0A7N2R012</accession>
<dbReference type="Proteomes" id="UP000594261">
    <property type="component" value="Chromosome 2"/>
</dbReference>
<evidence type="ECO:0000313" key="1">
    <source>
        <dbReference type="EnsemblPlants" id="QL02p087577:mrna:CDS:1"/>
    </source>
</evidence>
<dbReference type="EnsemblPlants" id="QL02p087577:mrna">
    <property type="protein sequence ID" value="QL02p087577:mrna:CDS:1"/>
    <property type="gene ID" value="QL02p087577"/>
</dbReference>
<sequence>MLAIWQIPAHRFLKVETCGQTDETVGHALWECPMARNVWAVAQGRLQKCGIEAQSFYRLVRQLEEKFTGKEMENWATVAWAIWNARNRFCFEEKQSQPKDILQGASTLLRDYQRWNRDLAEP</sequence>
<proteinExistence type="predicted"/>
<keyword evidence="2" id="KW-1185">Reference proteome</keyword>
<protein>
    <recommendedName>
        <fullName evidence="3">Reverse transcriptase zinc-binding domain-containing protein</fullName>
    </recommendedName>
</protein>
<organism evidence="1 2">
    <name type="scientific">Quercus lobata</name>
    <name type="common">Valley oak</name>
    <dbReference type="NCBI Taxonomy" id="97700"/>
    <lineage>
        <taxon>Eukaryota</taxon>
        <taxon>Viridiplantae</taxon>
        <taxon>Streptophyta</taxon>
        <taxon>Embryophyta</taxon>
        <taxon>Tracheophyta</taxon>
        <taxon>Spermatophyta</taxon>
        <taxon>Magnoliopsida</taxon>
        <taxon>eudicotyledons</taxon>
        <taxon>Gunneridae</taxon>
        <taxon>Pentapetalae</taxon>
        <taxon>rosids</taxon>
        <taxon>fabids</taxon>
        <taxon>Fagales</taxon>
        <taxon>Fagaceae</taxon>
        <taxon>Quercus</taxon>
    </lineage>
</organism>
<dbReference type="AlphaFoldDB" id="A0A7N2R012"/>
<evidence type="ECO:0008006" key="3">
    <source>
        <dbReference type="Google" id="ProtNLM"/>
    </source>
</evidence>
<name>A0A7N2R012_QUELO</name>
<reference evidence="2" key="1">
    <citation type="journal article" date="2016" name="G3 (Bethesda)">
        <title>First Draft Assembly and Annotation of the Genome of a California Endemic Oak Quercus lobata Nee (Fagaceae).</title>
        <authorList>
            <person name="Sork V.L."/>
            <person name="Fitz-Gibbon S.T."/>
            <person name="Puiu D."/>
            <person name="Crepeau M."/>
            <person name="Gugger P.F."/>
            <person name="Sherman R."/>
            <person name="Stevens K."/>
            <person name="Langley C.H."/>
            <person name="Pellegrini M."/>
            <person name="Salzberg S.L."/>
        </authorList>
    </citation>
    <scope>NUCLEOTIDE SEQUENCE [LARGE SCALE GENOMIC DNA]</scope>
    <source>
        <strain evidence="2">cv. SW786</strain>
    </source>
</reference>
<dbReference type="Gramene" id="QL02p087577:mrna">
    <property type="protein sequence ID" value="QL02p087577:mrna:CDS:1"/>
    <property type="gene ID" value="QL02p087577"/>
</dbReference>
<dbReference type="InParanoid" id="A0A7N2R012"/>
<evidence type="ECO:0000313" key="2">
    <source>
        <dbReference type="Proteomes" id="UP000594261"/>
    </source>
</evidence>
<reference evidence="1" key="2">
    <citation type="submission" date="2021-01" db="UniProtKB">
        <authorList>
            <consortium name="EnsemblPlants"/>
        </authorList>
    </citation>
    <scope>IDENTIFICATION</scope>
</reference>